<accession>A0AC58RV00</accession>
<dbReference type="Proteomes" id="UP000790787">
    <property type="component" value="Chromosome 8"/>
</dbReference>
<organism evidence="1 2">
    <name type="scientific">Nicotiana tabacum</name>
    <name type="common">Common tobacco</name>
    <dbReference type="NCBI Taxonomy" id="4097"/>
    <lineage>
        <taxon>Eukaryota</taxon>
        <taxon>Viridiplantae</taxon>
        <taxon>Streptophyta</taxon>
        <taxon>Embryophyta</taxon>
        <taxon>Tracheophyta</taxon>
        <taxon>Spermatophyta</taxon>
        <taxon>Magnoliopsida</taxon>
        <taxon>eudicotyledons</taxon>
        <taxon>Gunneridae</taxon>
        <taxon>Pentapetalae</taxon>
        <taxon>asterids</taxon>
        <taxon>lamiids</taxon>
        <taxon>Solanales</taxon>
        <taxon>Solanaceae</taxon>
        <taxon>Nicotianoideae</taxon>
        <taxon>Nicotianeae</taxon>
        <taxon>Nicotiana</taxon>
    </lineage>
</organism>
<protein>
    <submittedName>
        <fullName evidence="2">Uncharacterized protein LOC142163140</fullName>
    </submittedName>
</protein>
<reference evidence="1" key="1">
    <citation type="journal article" date="2014" name="Nat. Commun.">
        <title>The tobacco genome sequence and its comparison with those of tomato and potato.</title>
        <authorList>
            <person name="Sierro N."/>
            <person name="Battey J.N."/>
            <person name="Ouadi S."/>
            <person name="Bakaher N."/>
            <person name="Bovet L."/>
            <person name="Willig A."/>
            <person name="Goepfert S."/>
            <person name="Peitsch M.C."/>
            <person name="Ivanov N.V."/>
        </authorList>
    </citation>
    <scope>NUCLEOTIDE SEQUENCE [LARGE SCALE GENOMIC DNA]</scope>
</reference>
<dbReference type="RefSeq" id="XP_075076494.1">
    <property type="nucleotide sequence ID" value="XM_075220393.1"/>
</dbReference>
<proteinExistence type="predicted"/>
<gene>
    <name evidence="2" type="primary">LOC142163140</name>
</gene>
<sequence length="762" mass="85988">MTVSSYFTKLKGLWDELDTFRALPACNQMKVHNDQIEEDRLMQFLMGLNDVYNAVRSNILMISPLPNVRQAYSFVIQEEMQRQMTPESTESFSIATTVQRCANSFFNKFKDKQCLSLFHNASINSAFTKPWILDSGATDHITSDSTLFTQTKSPSVPIVNLPNGSSVSIHSTGTIPFNSDITLNNVLHDLATGKMIGLGKKYGGLYYMSPLQQPLVSHQTRLAFPLSNISTSAPFDLLHCDVWGPHKVPTHSGARYFLTIVDDFTSRDVKFSETIFPFSSVTPTPTLESPQSSIGIIDNWPSPPSFIKNILSSEPQPIEPAESQEPSITKNIYISPTQSETIADDNRDNSNQLVQNPTLEEPNEPVSITSDVVGPSSPPLRQYIRQKNPPGWHKDYIVSAQASHSSTTPSSATDGTIERYKARLVAKGYTQVEGIDYQETFSPTAKLTTLCCLLTVVSARNWFAYQLDIQNAFLHGDLHEEVYMELPPGLRRQGKNTVCRLHKSLYGLKQASRNWFLTFSEVIHKAGYQQSKADYSLFTKAKGTSFTAILIYVDDILLTGNDLQEIEHIKGVLFKCFRIKDLGDLKYFLGIEFSRSKESIFMSQRKYAPDILEDSGLLRARPENFPMEQNLKLTSTNGILLNDPTKYRRLVGRLIYLTVTRPDIVYSVRTLSQFMHEPRKPHWDAAIRILKYIKGTPGQGLLFPSTNDLTLKAYYDSDWGSCRATRRSVTGYCIFLRSSLISWKSKKQLVVFRSSAEAEYEQ</sequence>
<evidence type="ECO:0000313" key="2">
    <source>
        <dbReference type="RefSeq" id="XP_075076494.1"/>
    </source>
</evidence>
<keyword evidence="1" id="KW-1185">Reference proteome</keyword>
<reference evidence="2" key="2">
    <citation type="submission" date="2025-08" db="UniProtKB">
        <authorList>
            <consortium name="RefSeq"/>
        </authorList>
    </citation>
    <scope>IDENTIFICATION</scope>
    <source>
        <tissue evidence="2">Leaf</tissue>
    </source>
</reference>
<evidence type="ECO:0000313" key="1">
    <source>
        <dbReference type="Proteomes" id="UP000790787"/>
    </source>
</evidence>
<name>A0AC58RV00_TOBAC</name>